<evidence type="ECO:0000256" key="4">
    <source>
        <dbReference type="ARBA" id="ARBA00038322"/>
    </source>
</evidence>
<evidence type="ECO:0000313" key="7">
    <source>
        <dbReference type="EMBL" id="MET3682786.1"/>
    </source>
</evidence>
<dbReference type="PRINTS" id="PR00419">
    <property type="entry name" value="ADXRDTASE"/>
</dbReference>
<dbReference type="RefSeq" id="WP_354219394.1">
    <property type="nucleotide sequence ID" value="NZ_JBEPMX010000003.1"/>
</dbReference>
<evidence type="ECO:0000256" key="3">
    <source>
        <dbReference type="ARBA" id="ARBA00023002"/>
    </source>
</evidence>
<name>A0ABV2KT80_9BACI</name>
<evidence type="ECO:0000313" key="8">
    <source>
        <dbReference type="Proteomes" id="UP001549167"/>
    </source>
</evidence>
<dbReference type="EC" id="1.3.99.26" evidence="7"/>
<dbReference type="NCBIfam" id="TIGR02734">
    <property type="entry name" value="crtI_fam"/>
    <property type="match status" value="1"/>
</dbReference>
<evidence type="ECO:0000256" key="5">
    <source>
        <dbReference type="RuleBase" id="RU362075"/>
    </source>
</evidence>
<keyword evidence="3 5" id="KW-0560">Oxidoreductase</keyword>
<dbReference type="EC" id="1.3.99.28" evidence="7"/>
<comment type="pathway">
    <text evidence="1 5">Carotenoid biosynthesis.</text>
</comment>
<dbReference type="Gene3D" id="3.50.50.60">
    <property type="entry name" value="FAD/NAD(P)-binding domain"/>
    <property type="match status" value="2"/>
</dbReference>
<dbReference type="EC" id="1.3.99.31" evidence="7"/>
<keyword evidence="2 5" id="KW-0125">Carotenoid biosynthesis</keyword>
<evidence type="ECO:0000259" key="6">
    <source>
        <dbReference type="Pfam" id="PF01593"/>
    </source>
</evidence>
<accession>A0ABV2KT80</accession>
<evidence type="ECO:0000256" key="1">
    <source>
        <dbReference type="ARBA" id="ARBA00004829"/>
    </source>
</evidence>
<evidence type="ECO:0000256" key="2">
    <source>
        <dbReference type="ARBA" id="ARBA00022746"/>
    </source>
</evidence>
<sequence>MTVSVIGAGVGGMVSALLLARKGYNVTIYEQNDYLGGRLTYETNGEFTIDQGPTIVLLPDLLREILDEAGVPRDALDLIPCEPLYDLFFEDGTKMTKWRDPLKQQEELNAFSPGAGDAFRSYIRDMKDIYHFGYDAFLSRAFHRMRDFLTFQNLKFVFKSQSYQSLSTFLSHYFKDDKVKQTYMLQSLYIGGSPYRVPALYGLISYSEHAYGIWYVKGGYHALIPVLEQACYDHGIRIHTNATVERIHEQDRQVTGVQVNGQFEPFDHVIFNGDYPLLDQLVDDQPPKKQPSYQPSSGCLLVYLGVNKRFSDRQAHQFFLPNRFDKHMKEVFETHTLSNDLSTYVFNPTALDSNAAPPDKSVLYLLIPVPATPNMDWDHVQDQLVDQALETIESRAFPNLREHIKWKKIRTPQEAEQSGLFMGGSFGIAPHLKQSGAFRPQVVHPSIKGLYTVGASVHPGGGIPIVMQGARLLADHFEEKKEMII</sequence>
<comment type="similarity">
    <text evidence="4">Belongs to the carotenoid/retinoid oxidoreductase family. CrtN subfamily.</text>
</comment>
<dbReference type="EMBL" id="JBEPMX010000003">
    <property type="protein sequence ID" value="MET3682786.1"/>
    <property type="molecule type" value="Genomic_DNA"/>
</dbReference>
<feature type="domain" description="Amine oxidase" evidence="6">
    <location>
        <begin position="11"/>
        <end position="467"/>
    </location>
</feature>
<gene>
    <name evidence="7" type="ORF">ABID56_000876</name>
</gene>
<organism evidence="7 8">
    <name type="scientific">Alkalibacillus flavidus</name>
    <dbReference type="NCBI Taxonomy" id="546021"/>
    <lineage>
        <taxon>Bacteria</taxon>
        <taxon>Bacillati</taxon>
        <taxon>Bacillota</taxon>
        <taxon>Bacilli</taxon>
        <taxon>Bacillales</taxon>
        <taxon>Bacillaceae</taxon>
        <taxon>Alkalibacillus</taxon>
    </lineage>
</organism>
<proteinExistence type="inferred from homology"/>
<keyword evidence="8" id="KW-1185">Reference proteome</keyword>
<dbReference type="SUPFAM" id="SSF51905">
    <property type="entry name" value="FAD/NAD(P)-binding domain"/>
    <property type="match status" value="1"/>
</dbReference>
<protein>
    <submittedName>
        <fullName evidence="7">Phytoene desaturase</fullName>
        <ecNumber evidence="7">1.3.99.26</ecNumber>
        <ecNumber evidence="7">1.3.99.28</ecNumber>
        <ecNumber evidence="7">1.3.99.29</ecNumber>
        <ecNumber evidence="7">1.3.99.31</ecNumber>
    </submittedName>
</protein>
<dbReference type="PANTHER" id="PTHR43734">
    <property type="entry name" value="PHYTOENE DESATURASE"/>
    <property type="match status" value="1"/>
</dbReference>
<dbReference type="InterPro" id="IPR036188">
    <property type="entry name" value="FAD/NAD-bd_sf"/>
</dbReference>
<dbReference type="EC" id="1.3.99.29" evidence="7"/>
<dbReference type="InterPro" id="IPR014105">
    <property type="entry name" value="Carotenoid/retinoid_OxRdtase"/>
</dbReference>
<reference evidence="7 8" key="1">
    <citation type="submission" date="2024-06" db="EMBL/GenBank/DDBJ databases">
        <title>Genomic Encyclopedia of Type Strains, Phase IV (KMG-IV): sequencing the most valuable type-strain genomes for metagenomic binning, comparative biology and taxonomic classification.</title>
        <authorList>
            <person name="Goeker M."/>
        </authorList>
    </citation>
    <scope>NUCLEOTIDE SEQUENCE [LARGE SCALE GENOMIC DNA]</scope>
    <source>
        <strain evidence="7 8">DSM 23520</strain>
    </source>
</reference>
<dbReference type="Pfam" id="PF01593">
    <property type="entry name" value="Amino_oxidase"/>
    <property type="match status" value="1"/>
</dbReference>
<dbReference type="PANTHER" id="PTHR43734:SF1">
    <property type="entry name" value="PHYTOENE DESATURASE"/>
    <property type="match status" value="1"/>
</dbReference>
<dbReference type="Proteomes" id="UP001549167">
    <property type="component" value="Unassembled WGS sequence"/>
</dbReference>
<comment type="caution">
    <text evidence="7">The sequence shown here is derived from an EMBL/GenBank/DDBJ whole genome shotgun (WGS) entry which is preliminary data.</text>
</comment>
<dbReference type="GO" id="GO:0016491">
    <property type="term" value="F:oxidoreductase activity"/>
    <property type="evidence" value="ECO:0007669"/>
    <property type="project" value="UniProtKB-KW"/>
</dbReference>
<dbReference type="InterPro" id="IPR002937">
    <property type="entry name" value="Amino_oxidase"/>
</dbReference>